<keyword evidence="4" id="KW-1185">Reference proteome</keyword>
<dbReference type="RefSeq" id="WP_142060172.1">
    <property type="nucleotide sequence ID" value="NZ_VFPA01000004.1"/>
</dbReference>
<evidence type="ECO:0000313" key="4">
    <source>
        <dbReference type="Proteomes" id="UP000315677"/>
    </source>
</evidence>
<dbReference type="PANTHER" id="PTHR12110">
    <property type="entry name" value="HYDROXYPYRUVATE ISOMERASE"/>
    <property type="match status" value="1"/>
</dbReference>
<dbReference type="Gene3D" id="3.20.20.150">
    <property type="entry name" value="Divalent-metal-dependent TIM barrel enzymes"/>
    <property type="match status" value="1"/>
</dbReference>
<evidence type="ECO:0000259" key="2">
    <source>
        <dbReference type="Pfam" id="PF01261"/>
    </source>
</evidence>
<sequence>MTADRIAGAPISWGVCEVPGWGYQLPPARVLAEMRDVGLVATELGPEGFLPADPGATADVLARHDLQAIGGFTPLLLHVPGKDPVPDVEQLLKTYAATGSDVLVLSAVTGLDGYDERPELDDDGWATLLGNLDRLHATAAGHGVKAVLHPHVGTMVENGADVQRVLDGSSIALCLDTGHLLIGGTDPAELTRQAPHRIAHTHVKDVDLGLARQVQSGRRTYTEAVREGVYRPVGHGDVDFAAIVGHLRDDGYTGWYVLEQDTILTEEPRDEGPLTDVRTSVEELRTLLDARAGRRRPAEEERRERGTSDRAPEEQGGV</sequence>
<dbReference type="InterPro" id="IPR036237">
    <property type="entry name" value="Xyl_isomerase-like_sf"/>
</dbReference>
<reference evidence="3 4" key="1">
    <citation type="submission" date="2019-06" db="EMBL/GenBank/DDBJ databases">
        <title>Sequencing the genomes of 1000 actinobacteria strains.</title>
        <authorList>
            <person name="Klenk H.-P."/>
        </authorList>
    </citation>
    <scope>NUCLEOTIDE SEQUENCE [LARGE SCALE GENOMIC DNA]</scope>
    <source>
        <strain evidence="3 4">DSM 45301</strain>
    </source>
</reference>
<feature type="region of interest" description="Disordered" evidence="1">
    <location>
        <begin position="287"/>
        <end position="318"/>
    </location>
</feature>
<protein>
    <submittedName>
        <fullName evidence="3">Inosose dehydratase</fullName>
    </submittedName>
</protein>
<proteinExistence type="predicted"/>
<name>A0A543DAK3_9PSEU</name>
<dbReference type="PANTHER" id="PTHR12110:SF41">
    <property type="entry name" value="INOSOSE DEHYDRATASE"/>
    <property type="match status" value="1"/>
</dbReference>
<dbReference type="EMBL" id="VFPA01000004">
    <property type="protein sequence ID" value="TQM06363.1"/>
    <property type="molecule type" value="Genomic_DNA"/>
</dbReference>
<dbReference type="OrthoDB" id="104997at2"/>
<accession>A0A543DAK3</accession>
<evidence type="ECO:0000313" key="3">
    <source>
        <dbReference type="EMBL" id="TQM06363.1"/>
    </source>
</evidence>
<dbReference type="AlphaFoldDB" id="A0A543DAK3"/>
<dbReference type="Proteomes" id="UP000315677">
    <property type="component" value="Unassembled WGS sequence"/>
</dbReference>
<gene>
    <name evidence="3" type="ORF">FB558_6614</name>
</gene>
<feature type="domain" description="Xylose isomerase-like TIM barrel" evidence="2">
    <location>
        <begin position="88"/>
        <end position="261"/>
    </location>
</feature>
<organism evidence="3 4">
    <name type="scientific">Pseudonocardia kunmingensis</name>
    <dbReference type="NCBI Taxonomy" id="630975"/>
    <lineage>
        <taxon>Bacteria</taxon>
        <taxon>Bacillati</taxon>
        <taxon>Actinomycetota</taxon>
        <taxon>Actinomycetes</taxon>
        <taxon>Pseudonocardiales</taxon>
        <taxon>Pseudonocardiaceae</taxon>
        <taxon>Pseudonocardia</taxon>
    </lineage>
</organism>
<comment type="caution">
    <text evidence="3">The sequence shown here is derived from an EMBL/GenBank/DDBJ whole genome shotgun (WGS) entry which is preliminary data.</text>
</comment>
<dbReference type="InterPro" id="IPR050312">
    <property type="entry name" value="IolE/XylAMocC-like"/>
</dbReference>
<dbReference type="InterPro" id="IPR013022">
    <property type="entry name" value="Xyl_isomerase-like_TIM-brl"/>
</dbReference>
<dbReference type="Pfam" id="PF01261">
    <property type="entry name" value="AP_endonuc_2"/>
    <property type="match status" value="1"/>
</dbReference>
<dbReference type="SUPFAM" id="SSF51658">
    <property type="entry name" value="Xylose isomerase-like"/>
    <property type="match status" value="1"/>
</dbReference>
<evidence type="ECO:0000256" key="1">
    <source>
        <dbReference type="SAM" id="MobiDB-lite"/>
    </source>
</evidence>